<keyword evidence="2" id="KW-1133">Transmembrane helix</keyword>
<dbReference type="RefSeq" id="WP_090853251.1">
    <property type="nucleotide sequence ID" value="NZ_FMZM01000003.1"/>
</dbReference>
<evidence type="ECO:0000313" key="4">
    <source>
        <dbReference type="Proteomes" id="UP000199034"/>
    </source>
</evidence>
<evidence type="ECO:0008006" key="5">
    <source>
        <dbReference type="Google" id="ProtNLM"/>
    </source>
</evidence>
<feature type="compositionally biased region" description="Pro residues" evidence="1">
    <location>
        <begin position="1"/>
        <end position="11"/>
    </location>
</feature>
<reference evidence="3 4" key="1">
    <citation type="submission" date="2016-10" db="EMBL/GenBank/DDBJ databases">
        <authorList>
            <person name="de Groot N.N."/>
        </authorList>
    </citation>
    <scope>NUCLEOTIDE SEQUENCE [LARGE SCALE GENOMIC DNA]</scope>
    <source>
        <strain evidence="3 4">CGMCC 4.6858</strain>
    </source>
</reference>
<dbReference type="AlphaFoldDB" id="A0A1G6NXL9"/>
<accession>A0A1G6NXL9</accession>
<dbReference type="EMBL" id="FMZM01000003">
    <property type="protein sequence ID" value="SDC71915.1"/>
    <property type="molecule type" value="Genomic_DNA"/>
</dbReference>
<evidence type="ECO:0000256" key="1">
    <source>
        <dbReference type="SAM" id="MobiDB-lite"/>
    </source>
</evidence>
<feature type="transmembrane region" description="Helical" evidence="2">
    <location>
        <begin position="85"/>
        <end position="113"/>
    </location>
</feature>
<evidence type="ECO:0000313" key="3">
    <source>
        <dbReference type="EMBL" id="SDC71915.1"/>
    </source>
</evidence>
<feature type="region of interest" description="Disordered" evidence="1">
    <location>
        <begin position="1"/>
        <end position="78"/>
    </location>
</feature>
<keyword evidence="2" id="KW-0472">Membrane</keyword>
<proteinExistence type="predicted"/>
<organism evidence="3 4">
    <name type="scientific">Nocardioides lianchengensis</name>
    <dbReference type="NCBI Taxonomy" id="1045774"/>
    <lineage>
        <taxon>Bacteria</taxon>
        <taxon>Bacillati</taxon>
        <taxon>Actinomycetota</taxon>
        <taxon>Actinomycetes</taxon>
        <taxon>Propionibacteriales</taxon>
        <taxon>Nocardioidaceae</taxon>
        <taxon>Nocardioides</taxon>
    </lineage>
</organism>
<dbReference type="Proteomes" id="UP000199034">
    <property type="component" value="Unassembled WGS sequence"/>
</dbReference>
<feature type="transmembrane region" description="Helical" evidence="2">
    <location>
        <begin position="125"/>
        <end position="148"/>
    </location>
</feature>
<dbReference type="STRING" id="1045774.SAMN05421872_103392"/>
<dbReference type="SUPFAM" id="SSF81995">
    <property type="entry name" value="beta-sandwich domain of Sec23/24"/>
    <property type="match status" value="1"/>
</dbReference>
<keyword evidence="2" id="KW-0812">Transmembrane</keyword>
<feature type="compositionally biased region" description="Pro residues" evidence="1">
    <location>
        <begin position="20"/>
        <end position="30"/>
    </location>
</feature>
<feature type="compositionally biased region" description="Low complexity" evidence="1">
    <location>
        <begin position="31"/>
        <end position="69"/>
    </location>
</feature>
<name>A0A1G6NXL9_9ACTN</name>
<protein>
    <recommendedName>
        <fullName evidence="5">DUF4190 domain-containing protein</fullName>
    </recommendedName>
</protein>
<dbReference type="OrthoDB" id="3790772at2"/>
<gene>
    <name evidence="3" type="ORF">SAMN05421872_103392</name>
</gene>
<sequence length="265" mass="26891">MTQPPPYPGTPEPSDEPGGATPPPIPPTQQPPTYGAPAAQPPAYGNPYGAPQQPAYGAPQQPYAQPYGGAYPGGPGQDQPSKGMAIAALVLSFLACTFVAGVVAIVLAIVVLVRGKDGRNHGKGLAIAALVISVLVMLATVGVIVLAADFVEEQSIDNLETGQCIDAENLTDASSDSIGLIDKVSCTGDHDGQVVATSTLTAAQASAASDGIDCTPLVEQSLMATLDPEEIEIYGLTQDTSPETGDAVACVAVRADGEQLTEKLG</sequence>
<keyword evidence="4" id="KW-1185">Reference proteome</keyword>
<evidence type="ECO:0000256" key="2">
    <source>
        <dbReference type="SAM" id="Phobius"/>
    </source>
</evidence>